<reference evidence="10 11" key="1">
    <citation type="submission" date="2015-04" db="EMBL/GenBank/DDBJ databases">
        <title>The draft genome sequence of Fusarium langsethiae, a T-2/HT-2 mycotoxin producer.</title>
        <authorList>
            <person name="Lysoe E."/>
            <person name="Divon H.H."/>
            <person name="Terzi V."/>
            <person name="Orru L."/>
            <person name="Lamontanara A."/>
            <person name="Kolseth A.-K."/>
            <person name="Frandsen R.J."/>
            <person name="Nielsen K."/>
            <person name="Thrane U."/>
        </authorList>
    </citation>
    <scope>NUCLEOTIDE SEQUENCE [LARGE SCALE GENOMIC DNA]</scope>
    <source>
        <strain evidence="10 11">Fl201059</strain>
    </source>
</reference>
<evidence type="ECO:0000256" key="3">
    <source>
        <dbReference type="ARBA" id="ARBA00012662"/>
    </source>
</evidence>
<evidence type="ECO:0000313" key="11">
    <source>
        <dbReference type="Proteomes" id="UP000037904"/>
    </source>
</evidence>
<evidence type="ECO:0000259" key="9">
    <source>
        <dbReference type="Pfam" id="PF16757"/>
    </source>
</evidence>
<evidence type="ECO:0000256" key="5">
    <source>
        <dbReference type="ARBA" id="ARBA00022801"/>
    </source>
</evidence>
<dbReference type="SUPFAM" id="SSF51445">
    <property type="entry name" value="(Trans)glycosidases"/>
    <property type="match status" value="1"/>
</dbReference>
<dbReference type="AlphaFoldDB" id="A0A0M9ET45"/>
<dbReference type="EC" id="3.2.1.51" evidence="3"/>
<dbReference type="Gene3D" id="2.60.40.1180">
    <property type="entry name" value="Golgi alpha-mannosidase II"/>
    <property type="match status" value="1"/>
</dbReference>
<sequence>MITLPPKATALVALACTLFPVSTTAQADGPYEATWESTDKHNAAPEWYRDAKFGVYWHWGAFTTAQYASEWYPRNMYEPDSDQRKHHTETYGPPEEWGYENFIKGAKDKKGNFVQFNPVLKSEGGEFDPEAIMKVVKASGARFAGPVAEHHDGFSMWDSKVNEWNPVNYGPKLDLVKLWADLVRENDMKLVVAMHQAYNYNGFFQWAPKTNDTSLQKLLGQLPRDESDQLWFDKHREMLDHVQPDIIWNDFSLDSPGECGSFEGPCAVDEKKRLEFLAYYFNRGEEWGKEVVTTYKHHDHGFRNTSAVDDWERGGPSNLVRPYWQTDDAISASSWSYTVGIKYYSSKAMVHSLLDRVSKNGNMLLNISPKASGVLPEEQIHVLNDIGDFLGRYGEAVYNTRAWDVYGEGPNQVEGGSFTAPLQGNSSDVRFTRNKDGNVLYVTVLGWPEDNLVSVKNLGSNALVDLKSLKSVQLLGDKAGNYLEVSEWDQSKDTLDITLPSQPAESLAYVLKLTFDGGIPVPQPERGAAVFSDANATGKGVSLELGTFDTVFLTEAGLKPENIRFIRVSAGTKVTLFTGFRFTGESKELSAGEHNVDEGSVGSIVISKS</sequence>
<keyword evidence="5" id="KW-0378">Hydrolase</keyword>
<feature type="chain" id="PRO_5005835119" description="alpha-L-fucosidase" evidence="7">
    <location>
        <begin position="26"/>
        <end position="609"/>
    </location>
</feature>
<dbReference type="OrthoDB" id="6039950at2759"/>
<keyword evidence="4 7" id="KW-0732">Signal</keyword>
<dbReference type="Gene3D" id="3.20.20.80">
    <property type="entry name" value="Glycosidases"/>
    <property type="match status" value="1"/>
</dbReference>
<dbReference type="InterPro" id="IPR011024">
    <property type="entry name" value="G_crystallin-like"/>
</dbReference>
<evidence type="ECO:0000259" key="8">
    <source>
        <dbReference type="Pfam" id="PF01120"/>
    </source>
</evidence>
<evidence type="ECO:0000256" key="7">
    <source>
        <dbReference type="SAM" id="SignalP"/>
    </source>
</evidence>
<dbReference type="PANTHER" id="PTHR10030:SF37">
    <property type="entry name" value="ALPHA-L-FUCOSIDASE-RELATED"/>
    <property type="match status" value="1"/>
</dbReference>
<keyword evidence="11" id="KW-1185">Reference proteome</keyword>
<dbReference type="InterPro" id="IPR031919">
    <property type="entry name" value="Fucosidase_C"/>
</dbReference>
<comment type="function">
    <text evidence="1">Alpha-L-fucosidase is responsible for hydrolyzing the alpha-1,6-linked fucose joined to the reducing-end N-acetylglucosamine of the carbohydrate moieties of glycoproteins.</text>
</comment>
<protein>
    <recommendedName>
        <fullName evidence="3">alpha-L-fucosidase</fullName>
        <ecNumber evidence="3">3.2.1.51</ecNumber>
    </recommendedName>
</protein>
<comment type="caution">
    <text evidence="10">The sequence shown here is derived from an EMBL/GenBank/DDBJ whole genome shotgun (WGS) entry which is preliminary data.</text>
</comment>
<dbReference type="GO" id="GO:0016139">
    <property type="term" value="P:glycoside catabolic process"/>
    <property type="evidence" value="ECO:0007669"/>
    <property type="project" value="TreeGrafter"/>
</dbReference>
<dbReference type="Gene3D" id="2.60.20.10">
    <property type="entry name" value="Crystallins"/>
    <property type="match status" value="1"/>
</dbReference>
<dbReference type="PRINTS" id="PR00741">
    <property type="entry name" value="GLHYDRLASE29"/>
</dbReference>
<dbReference type="InterPro" id="IPR017853">
    <property type="entry name" value="GH"/>
</dbReference>
<keyword evidence="6" id="KW-0326">Glycosidase</keyword>
<dbReference type="InterPro" id="IPR013780">
    <property type="entry name" value="Glyco_hydro_b"/>
</dbReference>
<organism evidence="10 11">
    <name type="scientific">Fusarium langsethiae</name>
    <dbReference type="NCBI Taxonomy" id="179993"/>
    <lineage>
        <taxon>Eukaryota</taxon>
        <taxon>Fungi</taxon>
        <taxon>Dikarya</taxon>
        <taxon>Ascomycota</taxon>
        <taxon>Pezizomycotina</taxon>
        <taxon>Sordariomycetes</taxon>
        <taxon>Hypocreomycetidae</taxon>
        <taxon>Hypocreales</taxon>
        <taxon>Nectriaceae</taxon>
        <taxon>Fusarium</taxon>
    </lineage>
</organism>
<evidence type="ECO:0000313" key="10">
    <source>
        <dbReference type="EMBL" id="KPA39263.1"/>
    </source>
</evidence>
<feature type="domain" description="Alpha-L-fucosidase C-terminal" evidence="9">
    <location>
        <begin position="426"/>
        <end position="514"/>
    </location>
</feature>
<dbReference type="EMBL" id="JXCE01000207">
    <property type="protein sequence ID" value="KPA39263.1"/>
    <property type="molecule type" value="Genomic_DNA"/>
</dbReference>
<evidence type="ECO:0000256" key="4">
    <source>
        <dbReference type="ARBA" id="ARBA00022729"/>
    </source>
</evidence>
<comment type="similarity">
    <text evidence="2">Belongs to the glycosyl hydrolase 29 family.</text>
</comment>
<dbReference type="GO" id="GO:0006004">
    <property type="term" value="P:fucose metabolic process"/>
    <property type="evidence" value="ECO:0007669"/>
    <property type="project" value="InterPro"/>
</dbReference>
<dbReference type="InterPro" id="IPR000933">
    <property type="entry name" value="Glyco_hydro_29"/>
</dbReference>
<dbReference type="PANTHER" id="PTHR10030">
    <property type="entry name" value="ALPHA-L-FUCOSIDASE"/>
    <property type="match status" value="1"/>
</dbReference>
<evidence type="ECO:0000256" key="2">
    <source>
        <dbReference type="ARBA" id="ARBA00007951"/>
    </source>
</evidence>
<feature type="domain" description="Glycoside hydrolase family 29 N-terminal" evidence="8">
    <location>
        <begin position="22"/>
        <end position="395"/>
    </location>
</feature>
<dbReference type="Proteomes" id="UP000037904">
    <property type="component" value="Unassembled WGS sequence"/>
</dbReference>
<proteinExistence type="inferred from homology"/>
<name>A0A0M9ET45_FUSLA</name>
<feature type="signal peptide" evidence="7">
    <location>
        <begin position="1"/>
        <end position="25"/>
    </location>
</feature>
<evidence type="ECO:0000256" key="1">
    <source>
        <dbReference type="ARBA" id="ARBA00004071"/>
    </source>
</evidence>
<dbReference type="Pfam" id="PF01120">
    <property type="entry name" value="Alpha_L_fucos"/>
    <property type="match status" value="1"/>
</dbReference>
<dbReference type="SMART" id="SM00812">
    <property type="entry name" value="Alpha_L_fucos"/>
    <property type="match status" value="1"/>
</dbReference>
<accession>A0A0M9ET45</accession>
<evidence type="ECO:0000256" key="6">
    <source>
        <dbReference type="ARBA" id="ARBA00023295"/>
    </source>
</evidence>
<dbReference type="GO" id="GO:0004560">
    <property type="term" value="F:alpha-L-fucosidase activity"/>
    <property type="evidence" value="ECO:0007669"/>
    <property type="project" value="UniProtKB-EC"/>
</dbReference>
<gene>
    <name evidence="10" type="ORF">FLAG1_07874</name>
</gene>
<dbReference type="Pfam" id="PF16757">
    <property type="entry name" value="Fucosidase_C"/>
    <property type="match status" value="1"/>
</dbReference>
<dbReference type="SUPFAM" id="SSF49695">
    <property type="entry name" value="gamma-Crystallin-like"/>
    <property type="match status" value="1"/>
</dbReference>
<dbReference type="InterPro" id="IPR057739">
    <property type="entry name" value="Glyco_hydro_29_N"/>
</dbReference>
<dbReference type="InterPro" id="IPR016286">
    <property type="entry name" value="FUC_metazoa-typ"/>
</dbReference>